<dbReference type="EMBL" id="KI928719">
    <property type="protein sequence ID" value="EWY79205.1"/>
    <property type="molecule type" value="Genomic_DNA"/>
</dbReference>
<proteinExistence type="predicted"/>
<evidence type="ECO:0000313" key="1">
    <source>
        <dbReference type="EMBL" id="EWY79205.1"/>
    </source>
</evidence>
<dbReference type="Proteomes" id="UP000030753">
    <property type="component" value="Unassembled WGS sequence"/>
</dbReference>
<dbReference type="OrthoDB" id="5068804at2759"/>
<reference evidence="1 2" key="1">
    <citation type="submission" date="2011-06" db="EMBL/GenBank/DDBJ databases">
        <title>The Genome Sequence of Fusarium oxysporum FOSC 3-a.</title>
        <authorList>
            <consortium name="The Broad Institute Genome Sequencing Platform"/>
            <person name="Ma L.-J."/>
            <person name="Gale L.R."/>
            <person name="Schwartz D.C."/>
            <person name="Zhou S."/>
            <person name="Corby-Kistler H."/>
            <person name="Young S.K."/>
            <person name="Zeng Q."/>
            <person name="Gargeya S."/>
            <person name="Fitzgerald M."/>
            <person name="Haas B."/>
            <person name="Abouelleil A."/>
            <person name="Alvarado L."/>
            <person name="Arachchi H.M."/>
            <person name="Berlin A."/>
            <person name="Brown A."/>
            <person name="Chapman S.B."/>
            <person name="Chen Z."/>
            <person name="Dunbar C."/>
            <person name="Freedman E."/>
            <person name="Gearin G."/>
            <person name="Gellesch M."/>
            <person name="Goldberg J."/>
            <person name="Griggs A."/>
            <person name="Gujja S."/>
            <person name="Heiman D."/>
            <person name="Howarth C."/>
            <person name="Larson L."/>
            <person name="Lui A."/>
            <person name="MacDonald P.J.P."/>
            <person name="Mehta T."/>
            <person name="Montmayeur A."/>
            <person name="Murphy C."/>
            <person name="Neiman D."/>
            <person name="Pearson M."/>
            <person name="Priest M."/>
            <person name="Roberts A."/>
            <person name="Saif S."/>
            <person name="Shea T."/>
            <person name="Shenoy N."/>
            <person name="Sisk P."/>
            <person name="Stolte C."/>
            <person name="Sykes S."/>
            <person name="Wortman J."/>
            <person name="Nusbaum C."/>
            <person name="Birren B."/>
        </authorList>
    </citation>
    <scope>NUCLEOTIDE SEQUENCE [LARGE SCALE GENOMIC DNA]</scope>
    <source>
        <strain evidence="1 2">FOSC 3-a</strain>
    </source>
</reference>
<sequence length="205" mass="22857">MASSEHPGSQATKVSLSINAHTEETTASSTSSSSLQFFEEHGYFCQPNADIGALIEKLYDEKRAGDQDVNLAYFASVLQSIDSMTELLGQYPNVRPFKELWGIVPRSYYSWDNPSTTKNGMIIYLLGPKSKGTCLDGSHLRRDDVKGLGDDHTIHAPNNKWTDRFSKAEYDQVDGGILCVHPVLWHKTESGRSIVFGAKRNDNKR</sequence>
<dbReference type="AlphaFoldDB" id="W9HDY1"/>
<gene>
    <name evidence="1" type="ORF">FOYG_17614</name>
</gene>
<name>W9HDY1_FUSOX</name>
<evidence type="ECO:0008006" key="3">
    <source>
        <dbReference type="Google" id="ProtNLM"/>
    </source>
</evidence>
<protein>
    <recommendedName>
        <fullName evidence="3">Phytanoyl-CoA dioxygenase</fullName>
    </recommendedName>
</protein>
<accession>W9HDY1</accession>
<organism evidence="1 2">
    <name type="scientific">Fusarium oxysporum NRRL 32931</name>
    <dbReference type="NCBI Taxonomy" id="660029"/>
    <lineage>
        <taxon>Eukaryota</taxon>
        <taxon>Fungi</taxon>
        <taxon>Dikarya</taxon>
        <taxon>Ascomycota</taxon>
        <taxon>Pezizomycotina</taxon>
        <taxon>Sordariomycetes</taxon>
        <taxon>Hypocreomycetidae</taxon>
        <taxon>Hypocreales</taxon>
        <taxon>Nectriaceae</taxon>
        <taxon>Fusarium</taxon>
        <taxon>Fusarium oxysporum species complex</taxon>
    </lineage>
</organism>
<dbReference type="HOGENOM" id="CLU_128845_0_0_1"/>
<evidence type="ECO:0000313" key="2">
    <source>
        <dbReference type="Proteomes" id="UP000030753"/>
    </source>
</evidence>